<evidence type="ECO:0000256" key="2">
    <source>
        <dbReference type="RuleBase" id="RU362028"/>
    </source>
</evidence>
<comment type="function">
    <text evidence="2">Responsible for synthesis of pseudouridine from uracil.</text>
</comment>
<comment type="caution">
    <text evidence="4">The sequence shown here is derived from an EMBL/GenBank/DDBJ whole genome shotgun (WGS) entry which is preliminary data.</text>
</comment>
<dbReference type="SUPFAM" id="SSF55120">
    <property type="entry name" value="Pseudouridine synthase"/>
    <property type="match status" value="1"/>
</dbReference>
<evidence type="ECO:0000259" key="3">
    <source>
        <dbReference type="Pfam" id="PF00849"/>
    </source>
</evidence>
<dbReference type="Gene3D" id="3.30.2350.10">
    <property type="entry name" value="Pseudouridine synthase"/>
    <property type="match status" value="1"/>
</dbReference>
<dbReference type="InterPro" id="IPR020103">
    <property type="entry name" value="PsdUridine_synth_cat_dom_sf"/>
</dbReference>
<feature type="domain" description="Pseudouridine synthase RsuA/RluA-like" evidence="3">
    <location>
        <begin position="14"/>
        <end position="159"/>
    </location>
</feature>
<keyword evidence="5" id="KW-1185">Reference proteome</keyword>
<dbReference type="EC" id="5.4.99.-" evidence="2"/>
<comment type="similarity">
    <text evidence="1 2">Belongs to the pseudouridine synthase RluA family.</text>
</comment>
<dbReference type="InterPro" id="IPR006225">
    <property type="entry name" value="PsdUridine_synth_RluC/D"/>
</dbReference>
<keyword evidence="2 4" id="KW-0413">Isomerase</keyword>
<dbReference type="PROSITE" id="PS01129">
    <property type="entry name" value="PSI_RLU"/>
    <property type="match status" value="1"/>
</dbReference>
<dbReference type="InterPro" id="IPR006224">
    <property type="entry name" value="PsdUridine_synth_RluA-like_CS"/>
</dbReference>
<dbReference type="InterPro" id="IPR050188">
    <property type="entry name" value="RluA_PseudoU_synthase"/>
</dbReference>
<dbReference type="CDD" id="cd02869">
    <property type="entry name" value="PseudoU_synth_RluA_like"/>
    <property type="match status" value="1"/>
</dbReference>
<protein>
    <recommendedName>
        <fullName evidence="2">Pseudouridine synthase</fullName>
        <ecNumber evidence="2">5.4.99.-</ecNumber>
    </recommendedName>
</protein>
<organism evidence="4 5">
    <name type="scientific">Ferruginibacter yonginensis</name>
    <dbReference type="NCBI Taxonomy" id="1310416"/>
    <lineage>
        <taxon>Bacteria</taxon>
        <taxon>Pseudomonadati</taxon>
        <taxon>Bacteroidota</taxon>
        <taxon>Chitinophagia</taxon>
        <taxon>Chitinophagales</taxon>
        <taxon>Chitinophagaceae</taxon>
        <taxon>Ferruginibacter</taxon>
    </lineage>
</organism>
<dbReference type="RefSeq" id="WP_379707745.1">
    <property type="nucleotide sequence ID" value="NZ_JBHSCZ010000001.1"/>
</dbReference>
<sequence>MAKSKFEIIFENDDFVAVNKPGGMLTIPDREQTEKSLKEYLTDKYQQIFTVHRLDKDTSGLILFAKTDVVHKYLCKIFEDRQVEKYYLGVVMGAPIDDEGIIDAPITEHLTKKGSMTVHRSGKASQTGYSVMERNQHFSLVSFRLFTGRTHQIRVHCKHIGHPLACDPLYGDGKQVLLSSVKKKFKLSKHDEEERPIINRLALHSYKLVFTDLHGQLHTLEAPAPKEFRALMQQLKKG</sequence>
<dbReference type="EMBL" id="JBHSCZ010000001">
    <property type="protein sequence ID" value="MFC4262384.1"/>
    <property type="molecule type" value="Genomic_DNA"/>
</dbReference>
<dbReference type="Proteomes" id="UP001595907">
    <property type="component" value="Unassembled WGS sequence"/>
</dbReference>
<dbReference type="PANTHER" id="PTHR21600:SF87">
    <property type="entry name" value="RNA PSEUDOURIDYLATE SYNTHASE DOMAIN-CONTAINING PROTEIN 1"/>
    <property type="match status" value="1"/>
</dbReference>
<dbReference type="Pfam" id="PF00849">
    <property type="entry name" value="PseudoU_synth_2"/>
    <property type="match status" value="1"/>
</dbReference>
<evidence type="ECO:0000313" key="5">
    <source>
        <dbReference type="Proteomes" id="UP001595907"/>
    </source>
</evidence>
<dbReference type="NCBIfam" id="TIGR00005">
    <property type="entry name" value="rluA_subfam"/>
    <property type="match status" value="1"/>
</dbReference>
<dbReference type="InterPro" id="IPR006145">
    <property type="entry name" value="PsdUridine_synth_RsuA/RluA"/>
</dbReference>
<name>A0ABV8QTL9_9BACT</name>
<proteinExistence type="inferred from homology"/>
<comment type="catalytic activity">
    <reaction evidence="2">
        <text>a uridine in RNA = a pseudouridine in RNA</text>
        <dbReference type="Rhea" id="RHEA:48348"/>
        <dbReference type="Rhea" id="RHEA-COMP:12068"/>
        <dbReference type="Rhea" id="RHEA-COMP:12069"/>
        <dbReference type="ChEBI" id="CHEBI:65314"/>
        <dbReference type="ChEBI" id="CHEBI:65315"/>
    </reaction>
</comment>
<reference evidence="5" key="1">
    <citation type="journal article" date="2019" name="Int. J. Syst. Evol. Microbiol.">
        <title>The Global Catalogue of Microorganisms (GCM) 10K type strain sequencing project: providing services to taxonomists for standard genome sequencing and annotation.</title>
        <authorList>
            <consortium name="The Broad Institute Genomics Platform"/>
            <consortium name="The Broad Institute Genome Sequencing Center for Infectious Disease"/>
            <person name="Wu L."/>
            <person name="Ma J."/>
        </authorList>
    </citation>
    <scope>NUCLEOTIDE SEQUENCE [LARGE SCALE GENOMIC DNA]</scope>
    <source>
        <strain evidence="5">CECT 8289</strain>
    </source>
</reference>
<evidence type="ECO:0000313" key="4">
    <source>
        <dbReference type="EMBL" id="MFC4262384.1"/>
    </source>
</evidence>
<accession>A0ABV8QTL9</accession>
<dbReference type="PANTHER" id="PTHR21600">
    <property type="entry name" value="MITOCHONDRIAL RNA PSEUDOURIDINE SYNTHASE"/>
    <property type="match status" value="1"/>
</dbReference>
<dbReference type="GO" id="GO:0016853">
    <property type="term" value="F:isomerase activity"/>
    <property type="evidence" value="ECO:0007669"/>
    <property type="project" value="UniProtKB-KW"/>
</dbReference>
<evidence type="ECO:0000256" key="1">
    <source>
        <dbReference type="ARBA" id="ARBA00010876"/>
    </source>
</evidence>
<gene>
    <name evidence="4" type="ORF">ACFOWM_05820</name>
</gene>